<dbReference type="PANTHER" id="PTHR28153">
    <property type="entry name" value="PROTEIN, PUTATIVE-RELATED"/>
    <property type="match status" value="1"/>
</dbReference>
<gene>
    <name evidence="1" type="ORF">O9G_003060</name>
</gene>
<dbReference type="AlphaFoldDB" id="A0A075AQ15"/>
<dbReference type="Pfam" id="PF08616">
    <property type="entry name" value="SPA"/>
    <property type="match status" value="1"/>
</dbReference>
<evidence type="ECO:0000313" key="1">
    <source>
        <dbReference type="EMBL" id="EPZ30825.1"/>
    </source>
</evidence>
<reference evidence="1 2" key="1">
    <citation type="journal article" date="2013" name="Curr. Biol.">
        <title>Shared signatures of parasitism and phylogenomics unite Cryptomycota and microsporidia.</title>
        <authorList>
            <person name="James T.Y."/>
            <person name="Pelin A."/>
            <person name="Bonen L."/>
            <person name="Ahrendt S."/>
            <person name="Sain D."/>
            <person name="Corradi N."/>
            <person name="Stajich J.E."/>
        </authorList>
    </citation>
    <scope>NUCLEOTIDE SEQUENCE [LARGE SCALE GENOMIC DNA]</scope>
    <source>
        <strain evidence="1 2">CSF55</strain>
    </source>
</reference>
<dbReference type="PANTHER" id="PTHR28153:SF1">
    <property type="entry name" value="DUF4484 DOMAIN-CONTAINING PROTEIN"/>
    <property type="match status" value="1"/>
</dbReference>
<dbReference type="OrthoDB" id="2152680at2759"/>
<dbReference type="EMBL" id="KE561370">
    <property type="protein sequence ID" value="EPZ30825.1"/>
    <property type="molecule type" value="Genomic_DNA"/>
</dbReference>
<organism evidence="1 2">
    <name type="scientific">Rozella allomycis (strain CSF55)</name>
    <dbReference type="NCBI Taxonomy" id="988480"/>
    <lineage>
        <taxon>Eukaryota</taxon>
        <taxon>Fungi</taxon>
        <taxon>Fungi incertae sedis</taxon>
        <taxon>Cryptomycota</taxon>
        <taxon>Cryptomycota incertae sedis</taxon>
        <taxon>Rozella</taxon>
    </lineage>
</organism>
<dbReference type="Proteomes" id="UP000030755">
    <property type="component" value="Unassembled WGS sequence"/>
</dbReference>
<dbReference type="HOGENOM" id="CLU_1120662_0_0_1"/>
<evidence type="ECO:0000313" key="2">
    <source>
        <dbReference type="Proteomes" id="UP000030755"/>
    </source>
</evidence>
<dbReference type="Pfam" id="PF09804">
    <property type="entry name" value="DENND11"/>
    <property type="match status" value="1"/>
</dbReference>
<proteinExistence type="predicted"/>
<protein>
    <submittedName>
        <fullName evidence="1">Uncharacterized protein</fullName>
    </submittedName>
</protein>
<dbReference type="GO" id="GO:0005811">
    <property type="term" value="C:lipid droplet"/>
    <property type="evidence" value="ECO:0007669"/>
    <property type="project" value="TreeGrafter"/>
</dbReference>
<accession>A0A075AQ15</accession>
<dbReference type="InterPro" id="IPR018626">
    <property type="entry name" value="LCHN/Anr2"/>
</dbReference>
<keyword evidence="2" id="KW-1185">Reference proteome</keyword>
<name>A0A075AQ15_ROZAC</name>
<dbReference type="InterPro" id="IPR053056">
    <property type="entry name" value="Lipid_Metab_Assoc_Protein"/>
</dbReference>
<sequence length="248" mass="28702">MNWLGGYMIFLGSFQVSFHPIKGNTIDWINAHEILAKLIHGLNGIEYNVLPSGCHHIHNDIIISALNADNEDDEIDIYYSISLFKRRDVTRDPRTEIIYRSLGVIVTQSAPFGAIAKELESINIDIFSDESKGPHLASIFNHSYQINEDTTENAIQRLSNKRNLMELFKALLTHKRVLFYSLTPLKDTCMECNIVYALFKVFNFTPCHNYYLYNVSLRDIPLLEKRKFYVACIKNINSHERHFREIAS</sequence>